<gene>
    <name evidence="7" type="ORF">C482_00115</name>
</gene>
<evidence type="ECO:0000259" key="6">
    <source>
        <dbReference type="PROSITE" id="PS51900"/>
    </source>
</evidence>
<comment type="caution">
    <text evidence="7">The sequence shown here is derived from an EMBL/GenBank/DDBJ whole genome shotgun (WGS) entry which is preliminary data.</text>
</comment>
<feature type="domain" description="Core-binding (CB)" evidence="6">
    <location>
        <begin position="11"/>
        <end position="95"/>
    </location>
</feature>
<evidence type="ECO:0000256" key="1">
    <source>
        <dbReference type="ARBA" id="ARBA00022908"/>
    </source>
</evidence>
<dbReference type="GO" id="GO:0015074">
    <property type="term" value="P:DNA integration"/>
    <property type="evidence" value="ECO:0007669"/>
    <property type="project" value="UniProtKB-KW"/>
</dbReference>
<dbReference type="Gene3D" id="1.10.150.130">
    <property type="match status" value="1"/>
</dbReference>
<dbReference type="PROSITE" id="PS51900">
    <property type="entry name" value="CB"/>
    <property type="match status" value="1"/>
</dbReference>
<evidence type="ECO:0000313" key="7">
    <source>
        <dbReference type="EMBL" id="ELZ06179.1"/>
    </source>
</evidence>
<dbReference type="InterPro" id="IPR010998">
    <property type="entry name" value="Integrase_recombinase_N"/>
</dbReference>
<accession>M0B950</accession>
<dbReference type="PROSITE" id="PS51898">
    <property type="entry name" value="TYR_RECOMBINASE"/>
    <property type="match status" value="1"/>
</dbReference>
<keyword evidence="3" id="KW-0233">DNA recombination</keyword>
<evidence type="ECO:0000256" key="4">
    <source>
        <dbReference type="PROSITE-ProRule" id="PRU01248"/>
    </source>
</evidence>
<dbReference type="PANTHER" id="PTHR30349:SF41">
    <property type="entry name" value="INTEGRASE_RECOMBINASE PROTEIN MJ0367-RELATED"/>
    <property type="match status" value="1"/>
</dbReference>
<evidence type="ECO:0000256" key="2">
    <source>
        <dbReference type="ARBA" id="ARBA00023125"/>
    </source>
</evidence>
<dbReference type="STRING" id="1227492.C482_00115"/>
<dbReference type="OrthoDB" id="206452at2157"/>
<evidence type="ECO:0000259" key="5">
    <source>
        <dbReference type="PROSITE" id="PS51898"/>
    </source>
</evidence>
<proteinExistence type="predicted"/>
<dbReference type="Gene3D" id="1.10.443.10">
    <property type="entry name" value="Intergrase catalytic core"/>
    <property type="match status" value="1"/>
</dbReference>
<dbReference type="InterPro" id="IPR050090">
    <property type="entry name" value="Tyrosine_recombinase_XerCD"/>
</dbReference>
<feature type="domain" description="Tyr recombinase" evidence="5">
    <location>
        <begin position="125"/>
        <end position="328"/>
    </location>
</feature>
<keyword evidence="2 4" id="KW-0238">DNA-binding</keyword>
<evidence type="ECO:0000313" key="8">
    <source>
        <dbReference type="Proteomes" id="UP000011693"/>
    </source>
</evidence>
<dbReference type="GO" id="GO:0006310">
    <property type="term" value="P:DNA recombination"/>
    <property type="evidence" value="ECO:0007669"/>
    <property type="project" value="UniProtKB-KW"/>
</dbReference>
<protein>
    <submittedName>
        <fullName evidence="7">Tyrosine recombinase xerC</fullName>
    </submittedName>
</protein>
<dbReference type="CDD" id="cd00397">
    <property type="entry name" value="DNA_BRE_C"/>
    <property type="match status" value="1"/>
</dbReference>
<organism evidence="7 8">
    <name type="scientific">Natrialba chahannaoensis JCM 10990</name>
    <dbReference type="NCBI Taxonomy" id="1227492"/>
    <lineage>
        <taxon>Archaea</taxon>
        <taxon>Methanobacteriati</taxon>
        <taxon>Methanobacteriota</taxon>
        <taxon>Stenosarchaea group</taxon>
        <taxon>Halobacteria</taxon>
        <taxon>Halobacteriales</taxon>
        <taxon>Natrialbaceae</taxon>
        <taxon>Natrialba</taxon>
    </lineage>
</organism>
<evidence type="ECO:0000256" key="3">
    <source>
        <dbReference type="ARBA" id="ARBA00023172"/>
    </source>
</evidence>
<dbReference type="InterPro" id="IPR044068">
    <property type="entry name" value="CB"/>
</dbReference>
<dbReference type="InterPro" id="IPR013762">
    <property type="entry name" value="Integrase-like_cat_sf"/>
</dbReference>
<dbReference type="Proteomes" id="UP000011693">
    <property type="component" value="Unassembled WGS sequence"/>
</dbReference>
<keyword evidence="1" id="KW-0229">DNA integration</keyword>
<dbReference type="PATRIC" id="fig|1227492.4.peg.12"/>
<dbReference type="PANTHER" id="PTHR30349">
    <property type="entry name" value="PHAGE INTEGRASE-RELATED"/>
    <property type="match status" value="1"/>
</dbReference>
<dbReference type="EMBL" id="AOIN01000008">
    <property type="protein sequence ID" value="ELZ06179.1"/>
    <property type="molecule type" value="Genomic_DNA"/>
</dbReference>
<dbReference type="RefSeq" id="WP_006165206.1">
    <property type="nucleotide sequence ID" value="NZ_AOIN01000008.1"/>
</dbReference>
<dbReference type="Pfam" id="PF00589">
    <property type="entry name" value="Phage_integrase"/>
    <property type="match status" value="1"/>
</dbReference>
<reference evidence="7 8" key="1">
    <citation type="journal article" date="2014" name="PLoS Genet.">
        <title>Phylogenetically driven sequencing of extremely halophilic archaea reveals strategies for static and dynamic osmo-response.</title>
        <authorList>
            <person name="Becker E.A."/>
            <person name="Seitzer P.M."/>
            <person name="Tritt A."/>
            <person name="Larsen D."/>
            <person name="Krusor M."/>
            <person name="Yao A.I."/>
            <person name="Wu D."/>
            <person name="Madern D."/>
            <person name="Eisen J.A."/>
            <person name="Darling A.E."/>
            <person name="Facciotti M.T."/>
        </authorList>
    </citation>
    <scope>NUCLEOTIDE SEQUENCE [LARGE SCALE GENOMIC DNA]</scope>
    <source>
        <strain evidence="7 8">JCM 10990</strain>
    </source>
</reference>
<dbReference type="InterPro" id="IPR004107">
    <property type="entry name" value="Integrase_SAM-like_N"/>
</dbReference>
<dbReference type="AlphaFoldDB" id="M0B950"/>
<dbReference type="InterPro" id="IPR002104">
    <property type="entry name" value="Integrase_catalytic"/>
</dbReference>
<dbReference type="Pfam" id="PF02899">
    <property type="entry name" value="Phage_int_SAM_1"/>
    <property type="match status" value="1"/>
</dbReference>
<keyword evidence="8" id="KW-1185">Reference proteome</keyword>
<dbReference type="SUPFAM" id="SSF56349">
    <property type="entry name" value="DNA breaking-rejoining enzymes"/>
    <property type="match status" value="1"/>
</dbReference>
<name>M0B950_9EURY</name>
<dbReference type="GO" id="GO:0003677">
    <property type="term" value="F:DNA binding"/>
    <property type="evidence" value="ECO:0007669"/>
    <property type="project" value="UniProtKB-UniRule"/>
</dbReference>
<sequence length="334" mass="38693">MTQDIDISCRRVPDKYAKEYLQHAAGLKLASSTTKTYESHLRGYVTFLHDDNTSVLEATFTDVLEFVEKCVRLGNRRSTIEGKVTTISELYKYIRLRTEEGDDLQLEPLRVENIDISRYQTPEPIKREALSREELRRLFDAFDSYRNRLMAVVAVETGLRNSDLRELKITDIDFDCLRIHVSDPKGSKPYDVPISDELVYELEFWLRHHRTGYARSDESPYVFPSQCGLKLETNGSFNQIVRDAAEQAGLQEVVGESQIQRNDGSMLEKDTRQWHRVTPHTLRHSFITLLADSGVEVSYRQLVANHASAETTRKYTHLTEDRFSTIRDRFVPPR</sequence>
<dbReference type="InterPro" id="IPR011010">
    <property type="entry name" value="DNA_brk_join_enz"/>
</dbReference>